<dbReference type="Proteomes" id="UP000789706">
    <property type="component" value="Unassembled WGS sequence"/>
</dbReference>
<keyword evidence="2" id="KW-1185">Reference proteome</keyword>
<gene>
    <name evidence="1" type="ORF">DEBURN_LOCUS9884</name>
</gene>
<dbReference type="EMBL" id="CAJVPK010002231">
    <property type="protein sequence ID" value="CAG8608955.1"/>
    <property type="molecule type" value="Genomic_DNA"/>
</dbReference>
<dbReference type="AlphaFoldDB" id="A0A9N9GKT2"/>
<protein>
    <submittedName>
        <fullName evidence="1">1379_t:CDS:1</fullName>
    </submittedName>
</protein>
<evidence type="ECO:0000313" key="1">
    <source>
        <dbReference type="EMBL" id="CAG8608955.1"/>
    </source>
</evidence>
<proteinExistence type="predicted"/>
<comment type="caution">
    <text evidence="1">The sequence shown here is derived from an EMBL/GenBank/DDBJ whole genome shotgun (WGS) entry which is preliminary data.</text>
</comment>
<accession>A0A9N9GKT2</accession>
<dbReference type="OrthoDB" id="2367307at2759"/>
<feature type="non-terminal residue" evidence="1">
    <location>
        <position position="190"/>
    </location>
</feature>
<reference evidence="1" key="1">
    <citation type="submission" date="2021-06" db="EMBL/GenBank/DDBJ databases">
        <authorList>
            <person name="Kallberg Y."/>
            <person name="Tangrot J."/>
            <person name="Rosling A."/>
        </authorList>
    </citation>
    <scope>NUCLEOTIDE SEQUENCE</scope>
    <source>
        <strain evidence="1">AZ414A</strain>
    </source>
</reference>
<evidence type="ECO:0000313" key="2">
    <source>
        <dbReference type="Proteomes" id="UP000789706"/>
    </source>
</evidence>
<organism evidence="1 2">
    <name type="scientific">Diversispora eburnea</name>
    <dbReference type="NCBI Taxonomy" id="1213867"/>
    <lineage>
        <taxon>Eukaryota</taxon>
        <taxon>Fungi</taxon>
        <taxon>Fungi incertae sedis</taxon>
        <taxon>Mucoromycota</taxon>
        <taxon>Glomeromycotina</taxon>
        <taxon>Glomeromycetes</taxon>
        <taxon>Diversisporales</taxon>
        <taxon>Diversisporaceae</taxon>
        <taxon>Diversispora</taxon>
    </lineage>
</organism>
<name>A0A9N9GKT2_9GLOM</name>
<sequence length="190" mass="21820">AYTEEAGLNSWIKSETSKSPQIEKTDNHLSQDCIIKISKFLEEKEAKCPICKDVHTRLGIWGDWSCLGKNDHYFLNCPFHIDQKKVIIAIQSLPEIQVSTIDVDEIKVGVNADEIDKFRCGLLRQGGDSIAEYYSKLIRCNNTVNLCNEHFEEKFFTGLSPKYMSILFDFNPIPPHDELIKILIQRQNNV</sequence>